<dbReference type="GO" id="GO:0004834">
    <property type="term" value="F:tryptophan synthase activity"/>
    <property type="evidence" value="ECO:0007669"/>
    <property type="project" value="UniProtKB-UniRule"/>
</dbReference>
<evidence type="ECO:0000256" key="9">
    <source>
        <dbReference type="HAMAP-Rule" id="MF_00131"/>
    </source>
</evidence>
<feature type="active site" description="Proton acceptor" evidence="9">
    <location>
        <position position="58"/>
    </location>
</feature>
<dbReference type="EC" id="4.2.1.20" evidence="9"/>
<evidence type="ECO:0000313" key="12">
    <source>
        <dbReference type="Proteomes" id="UP000076066"/>
    </source>
</evidence>
<evidence type="ECO:0000256" key="6">
    <source>
        <dbReference type="ARBA" id="ARBA00023141"/>
    </source>
</evidence>
<dbReference type="PANTHER" id="PTHR43406:SF1">
    <property type="entry name" value="TRYPTOPHAN SYNTHASE ALPHA CHAIN, CHLOROPLASTIC"/>
    <property type="match status" value="1"/>
</dbReference>
<dbReference type="Gene3D" id="3.20.20.70">
    <property type="entry name" value="Aldolase class I"/>
    <property type="match status" value="1"/>
</dbReference>
<evidence type="ECO:0000256" key="8">
    <source>
        <dbReference type="ARBA" id="ARBA00049047"/>
    </source>
</evidence>
<dbReference type="InterPro" id="IPR002028">
    <property type="entry name" value="Trp_synthase_suA"/>
</dbReference>
<evidence type="ECO:0000256" key="7">
    <source>
        <dbReference type="ARBA" id="ARBA00023239"/>
    </source>
</evidence>
<keyword evidence="7 9" id="KW-0456">Lyase</keyword>
<dbReference type="Pfam" id="PF00290">
    <property type="entry name" value="Trp_syntA"/>
    <property type="match status" value="1"/>
</dbReference>
<comment type="function">
    <text evidence="1 9">The alpha subunit is responsible for the aldol cleavage of indoleglycerol phosphate to indole and glyceraldehyde 3-phosphate.</text>
</comment>
<dbReference type="InterPro" id="IPR018204">
    <property type="entry name" value="Trp_synthase_alpha_AS"/>
</dbReference>
<dbReference type="FunFam" id="3.20.20.70:FF:000037">
    <property type="entry name" value="Tryptophan synthase alpha chain"/>
    <property type="match status" value="1"/>
</dbReference>
<dbReference type="NCBIfam" id="TIGR00262">
    <property type="entry name" value="trpA"/>
    <property type="match status" value="1"/>
</dbReference>
<dbReference type="KEGG" id="hjo:AY555_01385"/>
<comment type="subunit">
    <text evidence="3 9">Tetramer of two alpha and two beta chains.</text>
</comment>
<comment type="catalytic activity">
    <reaction evidence="8 9">
        <text>(1S,2R)-1-C-(indol-3-yl)glycerol 3-phosphate + L-serine = D-glyceraldehyde 3-phosphate + L-tryptophan + H2O</text>
        <dbReference type="Rhea" id="RHEA:10532"/>
        <dbReference type="ChEBI" id="CHEBI:15377"/>
        <dbReference type="ChEBI" id="CHEBI:33384"/>
        <dbReference type="ChEBI" id="CHEBI:57912"/>
        <dbReference type="ChEBI" id="CHEBI:58866"/>
        <dbReference type="ChEBI" id="CHEBI:59776"/>
        <dbReference type="EC" id="4.2.1.20"/>
    </reaction>
</comment>
<sequence length="278" mass="29021">MHTHTPTLVVNRLDDCFAGLRQAGRAALVTYIMAGDPDPALSLEVMAGLPAAGADIIELGMPFSDPMADGPTIQAAAGRALKAGMTLPGTLELLRQFRRQDRKTPVVLMGYYNPVYSYGPARFAADAAEAGADGVILVDLPPEEAETFVVDLAHNGLHMICLAAPTTDSRRLSVILDRAGGFLYYVSVTGVTGTVLADVNEVQSSVDRLRQMTDLPVATGFGIRTPDQAAAFARFADAVVVGSALVEVIADKGKGLGQVPAALGFVASLAEGVRLAGK</sequence>
<dbReference type="GeneID" id="53315810"/>
<keyword evidence="12" id="KW-1185">Reference proteome</keyword>
<evidence type="ECO:0000256" key="2">
    <source>
        <dbReference type="ARBA" id="ARBA00004733"/>
    </source>
</evidence>
<dbReference type="SUPFAM" id="SSF51366">
    <property type="entry name" value="Ribulose-phoshate binding barrel"/>
    <property type="match status" value="1"/>
</dbReference>
<dbReference type="InterPro" id="IPR013785">
    <property type="entry name" value="Aldolase_TIM"/>
</dbReference>
<dbReference type="PANTHER" id="PTHR43406">
    <property type="entry name" value="TRYPTOPHAN SYNTHASE, ALPHA CHAIN"/>
    <property type="match status" value="1"/>
</dbReference>
<dbReference type="PROSITE" id="PS00167">
    <property type="entry name" value="TRP_SYNTHASE_ALPHA"/>
    <property type="match status" value="1"/>
</dbReference>
<proteinExistence type="inferred from homology"/>
<evidence type="ECO:0000256" key="3">
    <source>
        <dbReference type="ARBA" id="ARBA00011270"/>
    </source>
</evidence>
<dbReference type="EMBL" id="CP014525">
    <property type="protein sequence ID" value="AMW34046.1"/>
    <property type="molecule type" value="Genomic_DNA"/>
</dbReference>
<protein>
    <recommendedName>
        <fullName evidence="9">Tryptophan synthase alpha chain</fullName>
        <ecNumber evidence="9">4.2.1.20</ecNumber>
    </recommendedName>
</protein>
<evidence type="ECO:0000256" key="5">
    <source>
        <dbReference type="ARBA" id="ARBA00022822"/>
    </source>
</evidence>
<evidence type="ECO:0000256" key="1">
    <source>
        <dbReference type="ARBA" id="ARBA00003365"/>
    </source>
</evidence>
<reference evidence="11 12" key="1">
    <citation type="submission" date="2016-02" db="EMBL/GenBank/DDBJ databases">
        <title>Complete Genome of H5569, the type strain of the newly described species Haematospirillium jordaniae.</title>
        <authorList>
            <person name="Nicholson A.C."/>
            <person name="Humrighouse B.W."/>
            <person name="Loparov V."/>
            <person name="McQuiston J.R."/>
        </authorList>
    </citation>
    <scope>NUCLEOTIDE SEQUENCE [LARGE SCALE GENOMIC DNA]</scope>
    <source>
        <strain evidence="11 12">H5569</strain>
    </source>
</reference>
<dbReference type="GO" id="GO:0005829">
    <property type="term" value="C:cytosol"/>
    <property type="evidence" value="ECO:0007669"/>
    <property type="project" value="TreeGrafter"/>
</dbReference>
<comment type="pathway">
    <text evidence="2 9">Amino-acid biosynthesis; L-tryptophan biosynthesis; L-tryptophan from chorismate: step 5/5.</text>
</comment>
<gene>
    <name evidence="9 11" type="primary">trpA</name>
    <name evidence="11" type="ORF">AY555_01385</name>
</gene>
<keyword evidence="4 9" id="KW-0028">Amino-acid biosynthesis</keyword>
<keyword evidence="5 9" id="KW-0822">Tryptophan biosynthesis</keyword>
<evidence type="ECO:0000313" key="11">
    <source>
        <dbReference type="EMBL" id="AMW34046.1"/>
    </source>
</evidence>
<feature type="active site" description="Proton acceptor" evidence="9">
    <location>
        <position position="69"/>
    </location>
</feature>
<evidence type="ECO:0000256" key="10">
    <source>
        <dbReference type="RuleBase" id="RU003662"/>
    </source>
</evidence>
<dbReference type="HAMAP" id="MF_00131">
    <property type="entry name" value="Trp_synth_alpha"/>
    <property type="match status" value="1"/>
</dbReference>
<dbReference type="UniPathway" id="UPA00035">
    <property type="reaction ID" value="UER00044"/>
</dbReference>
<organism evidence="11 12">
    <name type="scientific">Haematospirillum jordaniae</name>
    <dbReference type="NCBI Taxonomy" id="1549855"/>
    <lineage>
        <taxon>Bacteria</taxon>
        <taxon>Pseudomonadati</taxon>
        <taxon>Pseudomonadota</taxon>
        <taxon>Alphaproteobacteria</taxon>
        <taxon>Rhodospirillales</taxon>
        <taxon>Novispirillaceae</taxon>
        <taxon>Haematospirillum</taxon>
    </lineage>
</organism>
<name>A0A143DBL5_9PROT</name>
<dbReference type="CDD" id="cd04724">
    <property type="entry name" value="Tryptophan_synthase_alpha"/>
    <property type="match status" value="1"/>
</dbReference>
<dbReference type="InterPro" id="IPR011060">
    <property type="entry name" value="RibuloseP-bd_barrel"/>
</dbReference>
<comment type="similarity">
    <text evidence="9 10">Belongs to the TrpA family.</text>
</comment>
<dbReference type="OrthoDB" id="9804578at2"/>
<dbReference type="Proteomes" id="UP000076066">
    <property type="component" value="Chromosome"/>
</dbReference>
<dbReference type="AlphaFoldDB" id="A0A143DBL5"/>
<dbReference type="STRING" id="1549855.AY555_01385"/>
<keyword evidence="6 9" id="KW-0057">Aromatic amino acid biosynthesis</keyword>
<accession>A0A143DBL5</accession>
<evidence type="ECO:0000256" key="4">
    <source>
        <dbReference type="ARBA" id="ARBA00022605"/>
    </source>
</evidence>
<dbReference type="RefSeq" id="WP_066132429.1">
    <property type="nucleotide sequence ID" value="NZ_CP014525.1"/>
</dbReference>